<dbReference type="GO" id="GO:0005615">
    <property type="term" value="C:extracellular space"/>
    <property type="evidence" value="ECO:0007669"/>
    <property type="project" value="UniProtKB-ARBA"/>
</dbReference>
<dbReference type="FunFam" id="2.10.90.10:FF:000056">
    <property type="entry name" value="Protein spaetzle"/>
    <property type="match status" value="1"/>
</dbReference>
<evidence type="ECO:0000256" key="2">
    <source>
        <dbReference type="ARBA" id="ARBA00023157"/>
    </source>
</evidence>
<dbReference type="GO" id="GO:0045087">
    <property type="term" value="P:innate immune response"/>
    <property type="evidence" value="ECO:0007669"/>
    <property type="project" value="TreeGrafter"/>
</dbReference>
<dbReference type="GO" id="GO:0021556">
    <property type="term" value="P:central nervous system formation"/>
    <property type="evidence" value="ECO:0007669"/>
    <property type="project" value="TreeGrafter"/>
</dbReference>
<evidence type="ECO:0000313" key="7">
    <source>
        <dbReference type="Proteomes" id="UP001177670"/>
    </source>
</evidence>
<reference evidence="6" key="1">
    <citation type="submission" date="2021-10" db="EMBL/GenBank/DDBJ databases">
        <title>Melipona bicolor Genome sequencing and assembly.</title>
        <authorList>
            <person name="Araujo N.S."/>
            <person name="Arias M.C."/>
        </authorList>
    </citation>
    <scope>NUCLEOTIDE SEQUENCE</scope>
    <source>
        <strain evidence="6">USP_2M_L1-L4_2017</strain>
        <tissue evidence="6">Whole body</tissue>
    </source>
</reference>
<evidence type="ECO:0000256" key="1">
    <source>
        <dbReference type="ARBA" id="ARBA00022729"/>
    </source>
</evidence>
<dbReference type="SUPFAM" id="SSF57501">
    <property type="entry name" value="Cystine-knot cytokines"/>
    <property type="match status" value="1"/>
</dbReference>
<dbReference type="PANTHER" id="PTHR23199:SF12">
    <property type="entry name" value="NEUROTROPHIN 1-RELATED"/>
    <property type="match status" value="1"/>
</dbReference>
<name>A0AA40KWL4_9HYME</name>
<dbReference type="GO" id="GO:0008083">
    <property type="term" value="F:growth factor activity"/>
    <property type="evidence" value="ECO:0007669"/>
    <property type="project" value="TreeGrafter"/>
</dbReference>
<dbReference type="InterPro" id="IPR052444">
    <property type="entry name" value="Spz/Toll_ligand-like"/>
</dbReference>
<keyword evidence="3" id="KW-0325">Glycoprotein</keyword>
<keyword evidence="2" id="KW-1015">Disulfide bond</keyword>
<dbReference type="Pfam" id="PF16077">
    <property type="entry name" value="Spaetzle"/>
    <property type="match status" value="1"/>
</dbReference>
<feature type="domain" description="Spaetzle" evidence="5">
    <location>
        <begin position="136"/>
        <end position="229"/>
    </location>
</feature>
<dbReference type="AlphaFoldDB" id="A0AA40KWL4"/>
<evidence type="ECO:0000256" key="4">
    <source>
        <dbReference type="SAM" id="SignalP"/>
    </source>
</evidence>
<comment type="caution">
    <text evidence="6">The sequence shown here is derived from an EMBL/GenBank/DDBJ whole genome shotgun (WGS) entry which is preliminary data.</text>
</comment>
<keyword evidence="7" id="KW-1185">Reference proteome</keyword>
<evidence type="ECO:0000256" key="3">
    <source>
        <dbReference type="ARBA" id="ARBA00023180"/>
    </source>
</evidence>
<sequence length="251" mass="28695">MIAALNIVIALLQVLNVHCDSRQWDENSRVSLSERWRLPINQYDAKVETKRSTRQMNNAESDNIVFPDTNIKSMRMETAPVPSCQEQTYCEDVPNYPSNLVKEIINKNPHLKNYKTVDMLETFRSKVDNSFLDTESLCASIEQIVIPKTAQNIKNEWVYVVNNEDVVQGVRIEKCLNENSSCKLIDGFAGGYKTVCKQKYIYHQLVGLTNNNSLSYESFRFPSSCCCHVKFVGTSIRFGQIDVQTESDNTN</sequence>
<feature type="chain" id="PRO_5041448316" description="Spaetzle domain-containing protein" evidence="4">
    <location>
        <begin position="20"/>
        <end position="251"/>
    </location>
</feature>
<feature type="signal peptide" evidence="4">
    <location>
        <begin position="1"/>
        <end position="19"/>
    </location>
</feature>
<dbReference type="EMBL" id="JAHYIQ010000001">
    <property type="protein sequence ID" value="KAK1135618.1"/>
    <property type="molecule type" value="Genomic_DNA"/>
</dbReference>
<dbReference type="InterPro" id="IPR032104">
    <property type="entry name" value="Spaetzle"/>
</dbReference>
<evidence type="ECO:0000313" key="6">
    <source>
        <dbReference type="EMBL" id="KAK1135618.1"/>
    </source>
</evidence>
<accession>A0AA40KWL4</accession>
<dbReference type="InterPro" id="IPR029034">
    <property type="entry name" value="Cystine-knot_cytokine"/>
</dbReference>
<gene>
    <name evidence="6" type="ORF">K0M31_000207</name>
</gene>
<protein>
    <recommendedName>
        <fullName evidence="5">Spaetzle domain-containing protein</fullName>
    </recommendedName>
</protein>
<organism evidence="6 7">
    <name type="scientific">Melipona bicolor</name>
    <dbReference type="NCBI Taxonomy" id="60889"/>
    <lineage>
        <taxon>Eukaryota</taxon>
        <taxon>Metazoa</taxon>
        <taxon>Ecdysozoa</taxon>
        <taxon>Arthropoda</taxon>
        <taxon>Hexapoda</taxon>
        <taxon>Insecta</taxon>
        <taxon>Pterygota</taxon>
        <taxon>Neoptera</taxon>
        <taxon>Endopterygota</taxon>
        <taxon>Hymenoptera</taxon>
        <taxon>Apocrita</taxon>
        <taxon>Aculeata</taxon>
        <taxon>Apoidea</taxon>
        <taxon>Anthophila</taxon>
        <taxon>Apidae</taxon>
        <taxon>Melipona</taxon>
    </lineage>
</organism>
<evidence type="ECO:0000259" key="5">
    <source>
        <dbReference type="Pfam" id="PF16077"/>
    </source>
</evidence>
<dbReference type="Proteomes" id="UP001177670">
    <property type="component" value="Unassembled WGS sequence"/>
</dbReference>
<dbReference type="GO" id="GO:0005121">
    <property type="term" value="F:Toll binding"/>
    <property type="evidence" value="ECO:0007669"/>
    <property type="project" value="TreeGrafter"/>
</dbReference>
<keyword evidence="1 4" id="KW-0732">Signal</keyword>
<proteinExistence type="predicted"/>
<dbReference type="Gene3D" id="2.10.90.10">
    <property type="entry name" value="Cystine-knot cytokines"/>
    <property type="match status" value="1"/>
</dbReference>
<dbReference type="PANTHER" id="PTHR23199">
    <property type="entry name" value="NEUROTROPHIN 1-RELATED"/>
    <property type="match status" value="1"/>
</dbReference>